<evidence type="ECO:0000313" key="2">
    <source>
        <dbReference type="Proteomes" id="UP000309389"/>
    </source>
</evidence>
<accession>A0A4T3F0M7</accession>
<sequence length="85" mass="9111">MTDQTLSFARMGKGQGMEETIDSPDWVMQAHGLSDDVTSDEAELLAELAGVVDSWPARNIVTRRALHEAAMALLNLASENGQPAA</sequence>
<organism evidence="1 2">
    <name type="scientific">Alteraurantiacibacter aquimixticola</name>
    <dbReference type="NCBI Taxonomy" id="2489173"/>
    <lineage>
        <taxon>Bacteria</taxon>
        <taxon>Pseudomonadati</taxon>
        <taxon>Pseudomonadota</taxon>
        <taxon>Alphaproteobacteria</taxon>
        <taxon>Sphingomonadales</taxon>
        <taxon>Erythrobacteraceae</taxon>
        <taxon>Alteraurantiacibacter</taxon>
    </lineage>
</organism>
<proteinExistence type="predicted"/>
<reference evidence="1 2" key="1">
    <citation type="submission" date="2019-04" db="EMBL/GenBank/DDBJ databases">
        <title>Altererythrobacter aquimixticola sp. nov., isolated from sediment of junction between the ocean and a freshwater spring.</title>
        <authorList>
            <person name="Yoon J.-H."/>
        </authorList>
    </citation>
    <scope>NUCLEOTIDE SEQUENCE [LARGE SCALE GENOMIC DNA]</scope>
    <source>
        <strain evidence="1 2">SSKS-13</strain>
    </source>
</reference>
<evidence type="ECO:0000313" key="1">
    <source>
        <dbReference type="EMBL" id="TIX50621.1"/>
    </source>
</evidence>
<dbReference type="RefSeq" id="WP_136693641.1">
    <property type="nucleotide sequence ID" value="NZ_SSHH01000002.1"/>
</dbReference>
<dbReference type="EMBL" id="SSHH01000002">
    <property type="protein sequence ID" value="TIX50621.1"/>
    <property type="molecule type" value="Genomic_DNA"/>
</dbReference>
<keyword evidence="2" id="KW-1185">Reference proteome</keyword>
<dbReference type="AlphaFoldDB" id="A0A4T3F0M7"/>
<name>A0A4T3F0M7_9SPHN</name>
<gene>
    <name evidence="1" type="ORF">E5222_10210</name>
</gene>
<dbReference type="Proteomes" id="UP000309389">
    <property type="component" value="Unassembled WGS sequence"/>
</dbReference>
<protein>
    <submittedName>
        <fullName evidence="1">Uncharacterized protein</fullName>
    </submittedName>
</protein>
<comment type="caution">
    <text evidence="1">The sequence shown here is derived from an EMBL/GenBank/DDBJ whole genome shotgun (WGS) entry which is preliminary data.</text>
</comment>